<name>A0AAV8VST2_9CUCU</name>
<reference evidence="1 2" key="1">
    <citation type="journal article" date="2023" name="Insect Mol. Biol.">
        <title>Genome sequencing provides insights into the evolution of gene families encoding plant cell wall-degrading enzymes in longhorned beetles.</title>
        <authorList>
            <person name="Shin N.R."/>
            <person name="Okamura Y."/>
            <person name="Kirsch R."/>
            <person name="Pauchet Y."/>
        </authorList>
    </citation>
    <scope>NUCLEOTIDE SEQUENCE [LARGE SCALE GENOMIC DNA]</scope>
    <source>
        <strain evidence="1">EAD_L_NR</strain>
    </source>
</reference>
<gene>
    <name evidence="1" type="ORF">NQ315_012589</name>
</gene>
<organism evidence="1 2">
    <name type="scientific">Exocentrus adspersus</name>
    <dbReference type="NCBI Taxonomy" id="1586481"/>
    <lineage>
        <taxon>Eukaryota</taxon>
        <taxon>Metazoa</taxon>
        <taxon>Ecdysozoa</taxon>
        <taxon>Arthropoda</taxon>
        <taxon>Hexapoda</taxon>
        <taxon>Insecta</taxon>
        <taxon>Pterygota</taxon>
        <taxon>Neoptera</taxon>
        <taxon>Endopterygota</taxon>
        <taxon>Coleoptera</taxon>
        <taxon>Polyphaga</taxon>
        <taxon>Cucujiformia</taxon>
        <taxon>Chrysomeloidea</taxon>
        <taxon>Cerambycidae</taxon>
        <taxon>Lamiinae</taxon>
        <taxon>Acanthocinini</taxon>
        <taxon>Exocentrus</taxon>
    </lineage>
</organism>
<dbReference type="Proteomes" id="UP001159042">
    <property type="component" value="Unassembled WGS sequence"/>
</dbReference>
<protein>
    <submittedName>
        <fullName evidence="1">Uncharacterized protein</fullName>
    </submittedName>
</protein>
<dbReference type="AlphaFoldDB" id="A0AAV8VST2"/>
<evidence type="ECO:0000313" key="1">
    <source>
        <dbReference type="EMBL" id="KAJ8917099.1"/>
    </source>
</evidence>
<comment type="caution">
    <text evidence="1">The sequence shown here is derived from an EMBL/GenBank/DDBJ whole genome shotgun (WGS) entry which is preliminary data.</text>
</comment>
<accession>A0AAV8VST2</accession>
<evidence type="ECO:0000313" key="2">
    <source>
        <dbReference type="Proteomes" id="UP001159042"/>
    </source>
</evidence>
<dbReference type="EMBL" id="JANEYG010000035">
    <property type="protein sequence ID" value="KAJ8917099.1"/>
    <property type="molecule type" value="Genomic_DNA"/>
</dbReference>
<sequence length="172" mass="19551">MSGPHWGEIPKPPVSDFFLPDVTADIERSMDKFCLSEYNDDTDAPKTDKLLLSPMDPLMIYSISLHKYMNDMTEMIRVADTKVYVLTLLKPGTVFLAVDWFESGCTSLAVLLLLLFNWLSLCLSSIRKFFLVAAEATSKWRSTPVDSQYLFGSYEVAFNYEKRMLETSSTSV</sequence>
<proteinExistence type="predicted"/>
<keyword evidence="2" id="KW-1185">Reference proteome</keyword>